<organism evidence="3 4">
    <name type="scientific">Streptomyces kurssanovii</name>
    <dbReference type="NCBI Taxonomy" id="67312"/>
    <lineage>
        <taxon>Bacteria</taxon>
        <taxon>Bacillati</taxon>
        <taxon>Actinomycetota</taxon>
        <taxon>Actinomycetes</taxon>
        <taxon>Kitasatosporales</taxon>
        <taxon>Streptomycetaceae</taxon>
        <taxon>Streptomyces</taxon>
    </lineage>
</organism>
<keyword evidence="4" id="KW-1185">Reference proteome</keyword>
<reference evidence="3 4" key="1">
    <citation type="submission" date="2024-06" db="EMBL/GenBank/DDBJ databases">
        <title>The Natural Products Discovery Center: Release of the First 8490 Sequenced Strains for Exploring Actinobacteria Biosynthetic Diversity.</title>
        <authorList>
            <person name="Kalkreuter E."/>
            <person name="Kautsar S.A."/>
            <person name="Yang D."/>
            <person name="Bader C.D."/>
            <person name="Teijaro C.N."/>
            <person name="Fluegel L."/>
            <person name="Davis C.M."/>
            <person name="Simpson J.R."/>
            <person name="Lauterbach L."/>
            <person name="Steele A.D."/>
            <person name="Gui C."/>
            <person name="Meng S."/>
            <person name="Li G."/>
            <person name="Viehrig K."/>
            <person name="Ye F."/>
            <person name="Su P."/>
            <person name="Kiefer A.F."/>
            <person name="Nichols A."/>
            <person name="Cepeda A.J."/>
            <person name="Yan W."/>
            <person name="Fan B."/>
            <person name="Jiang Y."/>
            <person name="Adhikari A."/>
            <person name="Zheng C.-J."/>
            <person name="Schuster L."/>
            <person name="Cowan T.M."/>
            <person name="Smanski M.J."/>
            <person name="Chevrette M.G."/>
            <person name="De Carvalho L.P.S."/>
            <person name="Shen B."/>
        </authorList>
    </citation>
    <scope>NUCLEOTIDE SEQUENCE [LARGE SCALE GENOMIC DNA]</scope>
    <source>
        <strain evidence="3 4">NPDC049344</strain>
    </source>
</reference>
<dbReference type="InterPro" id="IPR028994">
    <property type="entry name" value="Integrin_alpha_N"/>
</dbReference>
<dbReference type="InterPro" id="IPR006311">
    <property type="entry name" value="TAT_signal"/>
</dbReference>
<evidence type="ECO:0000256" key="1">
    <source>
        <dbReference type="ARBA" id="ARBA00022729"/>
    </source>
</evidence>
<evidence type="ECO:0000313" key="4">
    <source>
        <dbReference type="Proteomes" id="UP001552521"/>
    </source>
</evidence>
<protein>
    <submittedName>
        <fullName evidence="3">VCBS repeat-containing protein</fullName>
    </submittedName>
</protein>
<dbReference type="RefSeq" id="WP_364587016.1">
    <property type="nucleotide sequence ID" value="NZ_JBFAQK010000002.1"/>
</dbReference>
<dbReference type="PANTHER" id="PTHR44103">
    <property type="entry name" value="PROPROTEIN CONVERTASE P"/>
    <property type="match status" value="1"/>
</dbReference>
<comment type="caution">
    <text evidence="3">The sequence shown here is derived from an EMBL/GenBank/DDBJ whole genome shotgun (WGS) entry which is preliminary data.</text>
</comment>
<dbReference type="SUPFAM" id="SSF69318">
    <property type="entry name" value="Integrin alpha N-terminal domain"/>
    <property type="match status" value="1"/>
</dbReference>
<dbReference type="Proteomes" id="UP001552521">
    <property type="component" value="Unassembled WGS sequence"/>
</dbReference>
<keyword evidence="1 2" id="KW-0732">Signal</keyword>
<dbReference type="Gene3D" id="2.115.10.10">
    <property type="entry name" value="Tachylectin 2"/>
    <property type="match status" value="1"/>
</dbReference>
<dbReference type="EMBL" id="JBFAQK010000002">
    <property type="protein sequence ID" value="MEV4679574.1"/>
    <property type="molecule type" value="Genomic_DNA"/>
</dbReference>
<sequence>MLSQSSGRRRRLGASIAAVLAATLGAGVLTSAPVSAAEVPVAAEGSGALLPAVPGARLASAGVKGFLTYVEHGGESGKLRWTPYEGGATRDTLFYTIEGIAETSGDTVVTSSDTFGTKALDMSTGTSFRMQPVPDALDTFYGGTAGQALFAHGGRPKLWLQTKDAEPRAVQGLADNASLDRVWPGDATHALLSTWTVEGEPRVGLIDLSSATLTYPYPSHARSWVVSGNRLAWVEDDTAANALRVVVRDRTTGADTIVPVPGTTAGKGLSISLLGDWVIYGGTALHKKTGETFRFLDRVDATFAAPDGSAQIVQGGSAAQGEGIFRVTPGVDGRPTVRLLAHAGTPTSALHDFDNNGLADLLGRDASGGLWRDSAKDGQQRSRIGGGWQIYDKIESVGDIAGRLSPGFTPELVARDTDGVLWLYEGREDGGFTKRVRVGGGWQTYTRLTGGSDLSGDGRPDVVAVDRSGALWLYQSTGDTARPFDPRKRIGTGWNIYDQLAAVGNLAGGPAGDLVARDKGGVLWLYLGKGDGTYTQRTKIGGGWQAYSQIIGAGDVDHDGKADLFAHHPGSKSVYLYSGTGDRTKPFKARTISDAHTGNTYNHMS</sequence>
<dbReference type="Gene3D" id="2.130.10.130">
    <property type="entry name" value="Integrin alpha, N-terminal"/>
    <property type="match status" value="1"/>
</dbReference>
<proteinExistence type="predicted"/>
<accession>A0ABV3HLZ5</accession>
<feature type="signal peptide" evidence="2">
    <location>
        <begin position="1"/>
        <end position="36"/>
    </location>
</feature>
<dbReference type="PROSITE" id="PS51318">
    <property type="entry name" value="TAT"/>
    <property type="match status" value="1"/>
</dbReference>
<evidence type="ECO:0000313" key="3">
    <source>
        <dbReference type="EMBL" id="MEV4679574.1"/>
    </source>
</evidence>
<dbReference type="PANTHER" id="PTHR44103:SF1">
    <property type="entry name" value="PROPROTEIN CONVERTASE P"/>
    <property type="match status" value="1"/>
</dbReference>
<feature type="chain" id="PRO_5047458573" evidence="2">
    <location>
        <begin position="37"/>
        <end position="605"/>
    </location>
</feature>
<dbReference type="InterPro" id="IPR013517">
    <property type="entry name" value="FG-GAP"/>
</dbReference>
<evidence type="ECO:0000256" key="2">
    <source>
        <dbReference type="SAM" id="SignalP"/>
    </source>
</evidence>
<dbReference type="Pfam" id="PF13517">
    <property type="entry name" value="FG-GAP_3"/>
    <property type="match status" value="1"/>
</dbReference>
<gene>
    <name evidence="3" type="ORF">AB0K36_02070</name>
</gene>
<name>A0ABV3HLZ5_9ACTN</name>